<keyword evidence="4" id="KW-0547">Nucleotide-binding</keyword>
<evidence type="ECO:0000256" key="8">
    <source>
        <dbReference type="ARBA" id="ARBA00048679"/>
    </source>
</evidence>
<feature type="compositionally biased region" description="Basic and acidic residues" evidence="9">
    <location>
        <begin position="1"/>
        <end position="11"/>
    </location>
</feature>
<evidence type="ECO:0000256" key="1">
    <source>
        <dbReference type="ARBA" id="ARBA00012513"/>
    </source>
</evidence>
<feature type="region of interest" description="Disordered" evidence="9">
    <location>
        <begin position="1"/>
        <end position="31"/>
    </location>
</feature>
<comment type="catalytic activity">
    <reaction evidence="7">
        <text>L-threonyl-[protein] + ATP = O-phospho-L-threonyl-[protein] + ADP + H(+)</text>
        <dbReference type="Rhea" id="RHEA:46608"/>
        <dbReference type="Rhea" id="RHEA-COMP:11060"/>
        <dbReference type="Rhea" id="RHEA-COMP:11605"/>
        <dbReference type="ChEBI" id="CHEBI:15378"/>
        <dbReference type="ChEBI" id="CHEBI:30013"/>
        <dbReference type="ChEBI" id="CHEBI:30616"/>
        <dbReference type="ChEBI" id="CHEBI:61977"/>
        <dbReference type="ChEBI" id="CHEBI:456216"/>
        <dbReference type="EC" id="2.7.11.1"/>
    </reaction>
</comment>
<dbReference type="Gene3D" id="1.10.510.10">
    <property type="entry name" value="Transferase(Phosphotransferase) domain 1"/>
    <property type="match status" value="1"/>
</dbReference>
<keyword evidence="6" id="KW-0067">ATP-binding</keyword>
<evidence type="ECO:0000256" key="5">
    <source>
        <dbReference type="ARBA" id="ARBA00022777"/>
    </source>
</evidence>
<evidence type="ECO:0000256" key="7">
    <source>
        <dbReference type="ARBA" id="ARBA00047899"/>
    </source>
</evidence>
<dbReference type="InterPro" id="IPR000719">
    <property type="entry name" value="Prot_kinase_dom"/>
</dbReference>
<keyword evidence="5" id="KW-0418">Kinase</keyword>
<evidence type="ECO:0000313" key="11">
    <source>
        <dbReference type="EMBL" id="CAI0446375.1"/>
    </source>
</evidence>
<evidence type="ECO:0000256" key="6">
    <source>
        <dbReference type="ARBA" id="ARBA00022840"/>
    </source>
</evidence>
<comment type="caution">
    <text evidence="11">The sequence shown here is derived from an EMBL/GenBank/DDBJ whole genome shotgun (WGS) entry which is preliminary data.</text>
</comment>
<dbReference type="Pfam" id="PF00069">
    <property type="entry name" value="Pkinase"/>
    <property type="match status" value="1"/>
</dbReference>
<feature type="compositionally biased region" description="Basic residues" evidence="9">
    <location>
        <begin position="57"/>
        <end position="75"/>
    </location>
</feature>
<reference evidence="11" key="1">
    <citation type="submission" date="2022-08" db="EMBL/GenBank/DDBJ databases">
        <authorList>
            <person name="Gutierrez-Valencia J."/>
        </authorList>
    </citation>
    <scope>NUCLEOTIDE SEQUENCE</scope>
</reference>
<protein>
    <recommendedName>
        <fullName evidence="1">non-specific serine/threonine protein kinase</fullName>
        <ecNumber evidence="1">2.7.11.1</ecNumber>
    </recommendedName>
</protein>
<dbReference type="SUPFAM" id="SSF56112">
    <property type="entry name" value="Protein kinase-like (PK-like)"/>
    <property type="match status" value="1"/>
</dbReference>
<accession>A0AAV0MJE0</accession>
<evidence type="ECO:0000256" key="9">
    <source>
        <dbReference type="SAM" id="MobiDB-lite"/>
    </source>
</evidence>
<dbReference type="GO" id="GO:0004674">
    <property type="term" value="F:protein serine/threonine kinase activity"/>
    <property type="evidence" value="ECO:0007669"/>
    <property type="project" value="UniProtKB-KW"/>
</dbReference>
<feature type="compositionally biased region" description="Low complexity" evidence="9">
    <location>
        <begin position="21"/>
        <end position="31"/>
    </location>
</feature>
<keyword evidence="2" id="KW-0723">Serine/threonine-protein kinase</keyword>
<dbReference type="PROSITE" id="PS50011">
    <property type="entry name" value="PROTEIN_KINASE_DOM"/>
    <property type="match status" value="1"/>
</dbReference>
<dbReference type="InterPro" id="IPR011009">
    <property type="entry name" value="Kinase-like_dom_sf"/>
</dbReference>
<evidence type="ECO:0000256" key="3">
    <source>
        <dbReference type="ARBA" id="ARBA00022679"/>
    </source>
</evidence>
<dbReference type="EC" id="2.7.11.1" evidence="1"/>
<dbReference type="Proteomes" id="UP001154282">
    <property type="component" value="Unassembled WGS sequence"/>
</dbReference>
<dbReference type="EMBL" id="CAMGYJ010000007">
    <property type="protein sequence ID" value="CAI0446375.1"/>
    <property type="molecule type" value="Genomic_DNA"/>
</dbReference>
<dbReference type="PANTHER" id="PTHR45637">
    <property type="entry name" value="FLIPPASE KINASE 1-RELATED"/>
    <property type="match status" value="1"/>
</dbReference>
<proteinExistence type="predicted"/>
<keyword evidence="12" id="KW-1185">Reference proteome</keyword>
<dbReference type="AlphaFoldDB" id="A0AAV0MJE0"/>
<gene>
    <name evidence="11" type="ORF">LITE_LOCUS28987</name>
</gene>
<evidence type="ECO:0000313" key="12">
    <source>
        <dbReference type="Proteomes" id="UP001154282"/>
    </source>
</evidence>
<feature type="domain" description="Protein kinase" evidence="10">
    <location>
        <begin position="1"/>
        <end position="192"/>
    </location>
</feature>
<evidence type="ECO:0000256" key="4">
    <source>
        <dbReference type="ARBA" id="ARBA00022741"/>
    </source>
</evidence>
<comment type="catalytic activity">
    <reaction evidence="8">
        <text>L-seryl-[protein] + ATP = O-phospho-L-seryl-[protein] + ADP + H(+)</text>
        <dbReference type="Rhea" id="RHEA:17989"/>
        <dbReference type="Rhea" id="RHEA-COMP:9863"/>
        <dbReference type="Rhea" id="RHEA-COMP:11604"/>
        <dbReference type="ChEBI" id="CHEBI:15378"/>
        <dbReference type="ChEBI" id="CHEBI:29999"/>
        <dbReference type="ChEBI" id="CHEBI:30616"/>
        <dbReference type="ChEBI" id="CHEBI:83421"/>
        <dbReference type="ChEBI" id="CHEBI:456216"/>
        <dbReference type="EC" id="2.7.11.1"/>
    </reaction>
</comment>
<evidence type="ECO:0000259" key="10">
    <source>
        <dbReference type="PROSITE" id="PS50011"/>
    </source>
</evidence>
<dbReference type="SMART" id="SM00220">
    <property type="entry name" value="S_TKc"/>
    <property type="match status" value="1"/>
</dbReference>
<feature type="region of interest" description="Disordered" evidence="9">
    <location>
        <begin position="56"/>
        <end position="79"/>
    </location>
</feature>
<keyword evidence="3" id="KW-0808">Transferase</keyword>
<evidence type="ECO:0000256" key="2">
    <source>
        <dbReference type="ARBA" id="ARBA00022527"/>
    </source>
</evidence>
<dbReference type="GO" id="GO:0005524">
    <property type="term" value="F:ATP binding"/>
    <property type="evidence" value="ECO:0007669"/>
    <property type="project" value="UniProtKB-KW"/>
</dbReference>
<sequence>MQKNNIREGDRWSLPTPPSPHSSNIEEYSSSATSSSGCTIPNCISHASTAASCFHTNHNRRTKKNSNNKSSSRHHGAPEMVAERVDVRSMSFIGTHEYLTPEIIAGDGHGDEVDWWMLGIFVYEMFYGVTQFRRCDHEPTLVSVVARALEFPWKPAVPGPAKELIAHPLIKDPARRLGSTLGAMAIKHHPFFTG</sequence>
<name>A0AAV0MJE0_9ROSI</name>
<organism evidence="11 12">
    <name type="scientific">Linum tenue</name>
    <dbReference type="NCBI Taxonomy" id="586396"/>
    <lineage>
        <taxon>Eukaryota</taxon>
        <taxon>Viridiplantae</taxon>
        <taxon>Streptophyta</taxon>
        <taxon>Embryophyta</taxon>
        <taxon>Tracheophyta</taxon>
        <taxon>Spermatophyta</taxon>
        <taxon>Magnoliopsida</taxon>
        <taxon>eudicotyledons</taxon>
        <taxon>Gunneridae</taxon>
        <taxon>Pentapetalae</taxon>
        <taxon>rosids</taxon>
        <taxon>fabids</taxon>
        <taxon>Malpighiales</taxon>
        <taxon>Linaceae</taxon>
        <taxon>Linum</taxon>
    </lineage>
</organism>